<feature type="transmembrane region" description="Helical" evidence="13">
    <location>
        <begin position="311"/>
        <end position="334"/>
    </location>
</feature>
<feature type="transmembrane region" description="Helical" evidence="13">
    <location>
        <begin position="67"/>
        <end position="91"/>
    </location>
</feature>
<dbReference type="FunFam" id="1.20.1070.10:FF:000024">
    <property type="entry name" value="Olfactory receptor"/>
    <property type="match status" value="1"/>
</dbReference>
<evidence type="ECO:0000259" key="14">
    <source>
        <dbReference type="PROSITE" id="PS50262"/>
    </source>
</evidence>
<evidence type="ECO:0000256" key="3">
    <source>
        <dbReference type="ARBA" id="ARBA00022606"/>
    </source>
</evidence>
<dbReference type="PROSITE" id="PS50262">
    <property type="entry name" value="G_PROTEIN_RECEP_F1_2"/>
    <property type="match status" value="1"/>
</dbReference>
<accession>A0A8U0QH52</accession>
<evidence type="ECO:0000256" key="2">
    <source>
        <dbReference type="ARBA" id="ARBA00022475"/>
    </source>
</evidence>
<dbReference type="Gene3D" id="1.20.1070.10">
    <property type="entry name" value="Rhodopsin 7-helix transmembrane proteins"/>
    <property type="match status" value="1"/>
</dbReference>
<dbReference type="GO" id="GO:0005549">
    <property type="term" value="F:odorant binding"/>
    <property type="evidence" value="ECO:0007669"/>
    <property type="project" value="TreeGrafter"/>
</dbReference>
<protein>
    <submittedName>
        <fullName evidence="16">Olfactory receptor 10A6-like</fullName>
    </submittedName>
</protein>
<feature type="transmembrane region" description="Helical" evidence="13">
    <location>
        <begin position="236"/>
        <end position="257"/>
    </location>
</feature>
<keyword evidence="8 13" id="KW-0472">Membrane</keyword>
<evidence type="ECO:0000313" key="15">
    <source>
        <dbReference type="Proteomes" id="UP000808372"/>
    </source>
</evidence>
<evidence type="ECO:0000256" key="13">
    <source>
        <dbReference type="SAM" id="Phobius"/>
    </source>
</evidence>
<sequence length="354" mass="39521">MEQLLLGGRSINSIKDSHLSPSKDFVTVCSDRTLMLRMENVSYVALRQPIVFELEGFEVPRSYGYPLFALFLAIYFLVLLGNGVVMSVIAIDKTLHKPMYVMVCNLAACDLLGGMAVMTQLMVIFLTGEKRIPYNSAYAQAICVHTYGAAIQTILSAMAYDRYVAVCEPLRYYAIMTTAHMVFVILLAWAVAIILIAVLFALNVGTPLCGTYIRHVYCSNRSILNLACVPTPINDIYGLCMTWVLSSGSFLIIFFCYTKILSACLMRKSDKGSRSKALQTCATHLVIYVIYEIVSLTIILSNRFPQVPMNIKKFCTILIFIVPPLINPIIYGLVTKELRTSIIKLLKTRVAPKL</sequence>
<evidence type="ECO:0000256" key="7">
    <source>
        <dbReference type="ARBA" id="ARBA00023040"/>
    </source>
</evidence>
<reference evidence="16" key="1">
    <citation type="submission" date="2025-08" db="UniProtKB">
        <authorList>
            <consortium name="RefSeq"/>
        </authorList>
    </citation>
    <scope>IDENTIFICATION</scope>
    <source>
        <tissue evidence="16">White muscle</tissue>
    </source>
</reference>
<dbReference type="GO" id="GO:0004984">
    <property type="term" value="F:olfactory receptor activity"/>
    <property type="evidence" value="ECO:0007669"/>
    <property type="project" value="InterPro"/>
</dbReference>
<evidence type="ECO:0000256" key="12">
    <source>
        <dbReference type="ARBA" id="ARBA00023224"/>
    </source>
</evidence>
<comment type="subcellular location">
    <subcellularLocation>
        <location evidence="1">Cell membrane</location>
        <topology evidence="1">Multi-pass membrane protein</topology>
    </subcellularLocation>
</comment>
<keyword evidence="10" id="KW-0675">Receptor</keyword>
<feature type="transmembrane region" description="Helical" evidence="13">
    <location>
        <begin position="277"/>
        <end position="299"/>
    </location>
</feature>
<evidence type="ECO:0000256" key="4">
    <source>
        <dbReference type="ARBA" id="ARBA00022692"/>
    </source>
</evidence>
<dbReference type="GO" id="GO:0004930">
    <property type="term" value="F:G protein-coupled receptor activity"/>
    <property type="evidence" value="ECO:0007669"/>
    <property type="project" value="UniProtKB-KW"/>
</dbReference>
<keyword evidence="11" id="KW-0325">Glycoprotein</keyword>
<evidence type="ECO:0000256" key="9">
    <source>
        <dbReference type="ARBA" id="ARBA00023157"/>
    </source>
</evidence>
<dbReference type="Pfam" id="PF13853">
    <property type="entry name" value="7tm_4"/>
    <property type="match status" value="1"/>
</dbReference>
<keyword evidence="12" id="KW-0807">Transducer</keyword>
<keyword evidence="4 13" id="KW-0812">Transmembrane</keyword>
<evidence type="ECO:0000256" key="1">
    <source>
        <dbReference type="ARBA" id="ARBA00004651"/>
    </source>
</evidence>
<gene>
    <name evidence="16" type="primary">LOC120043808</name>
</gene>
<dbReference type="InterPro" id="IPR000276">
    <property type="entry name" value="GPCR_Rhodpsn"/>
</dbReference>
<dbReference type="PRINTS" id="PR00237">
    <property type="entry name" value="GPCRRHODOPSN"/>
</dbReference>
<feature type="domain" description="G-protein coupled receptors family 1 profile" evidence="14">
    <location>
        <begin position="81"/>
        <end position="331"/>
    </location>
</feature>
<keyword evidence="3" id="KW-0716">Sensory transduction</keyword>
<evidence type="ECO:0000256" key="8">
    <source>
        <dbReference type="ARBA" id="ARBA00023136"/>
    </source>
</evidence>
<evidence type="ECO:0000256" key="11">
    <source>
        <dbReference type="ARBA" id="ARBA00023180"/>
    </source>
</evidence>
<feature type="transmembrane region" description="Helical" evidence="13">
    <location>
        <begin position="172"/>
        <end position="202"/>
    </location>
</feature>
<keyword evidence="15" id="KW-1185">Reference proteome</keyword>
<proteinExistence type="predicted"/>
<dbReference type="PRINTS" id="PR00245">
    <property type="entry name" value="OLFACTORYR"/>
</dbReference>
<dbReference type="Proteomes" id="UP000808372">
    <property type="component" value="Chromosome 3"/>
</dbReference>
<keyword evidence="9" id="KW-1015">Disulfide bond</keyword>
<dbReference type="InterPro" id="IPR017452">
    <property type="entry name" value="GPCR_Rhodpsn_7TM"/>
</dbReference>
<name>A0A8U0QH52_SALNM</name>
<evidence type="ECO:0000256" key="6">
    <source>
        <dbReference type="ARBA" id="ARBA00022989"/>
    </source>
</evidence>
<dbReference type="SUPFAM" id="SSF81321">
    <property type="entry name" value="Family A G protein-coupled receptor-like"/>
    <property type="match status" value="1"/>
</dbReference>
<feature type="transmembrane region" description="Helical" evidence="13">
    <location>
        <begin position="138"/>
        <end position="160"/>
    </location>
</feature>
<dbReference type="KEGG" id="snh:120043808"/>
<dbReference type="AlphaFoldDB" id="A0A8U0QH52"/>
<keyword evidence="2" id="KW-1003">Cell membrane</keyword>
<keyword evidence="7" id="KW-0297">G-protein coupled receptor</keyword>
<dbReference type="InterPro" id="IPR052921">
    <property type="entry name" value="GPCR1_Superfamily_Member"/>
</dbReference>
<evidence type="ECO:0000256" key="5">
    <source>
        <dbReference type="ARBA" id="ARBA00022725"/>
    </source>
</evidence>
<feature type="transmembrane region" description="Helical" evidence="13">
    <location>
        <begin position="103"/>
        <end position="126"/>
    </location>
</feature>
<dbReference type="PANTHER" id="PTHR26451">
    <property type="entry name" value="G_PROTEIN_RECEP_F1_2 DOMAIN-CONTAINING PROTEIN"/>
    <property type="match status" value="1"/>
</dbReference>
<dbReference type="PANTHER" id="PTHR26451:SF889">
    <property type="entry name" value="OLFACTORY RECEPTOR 2A12-LIKE"/>
    <property type="match status" value="1"/>
</dbReference>
<keyword evidence="6 13" id="KW-1133">Transmembrane helix</keyword>
<dbReference type="GO" id="GO:0005886">
    <property type="term" value="C:plasma membrane"/>
    <property type="evidence" value="ECO:0007669"/>
    <property type="project" value="UniProtKB-SubCell"/>
</dbReference>
<evidence type="ECO:0000313" key="16">
    <source>
        <dbReference type="RefSeq" id="XP_038844331.1"/>
    </source>
</evidence>
<dbReference type="RefSeq" id="XP_038844331.1">
    <property type="nucleotide sequence ID" value="XM_038988403.1"/>
</dbReference>
<dbReference type="InterPro" id="IPR000725">
    <property type="entry name" value="Olfact_rcpt"/>
</dbReference>
<dbReference type="GeneID" id="120043808"/>
<evidence type="ECO:0000256" key="10">
    <source>
        <dbReference type="ARBA" id="ARBA00023170"/>
    </source>
</evidence>
<keyword evidence="5" id="KW-0552">Olfaction</keyword>
<organism evidence="15 16">
    <name type="scientific">Salvelinus namaycush</name>
    <name type="common">Lake trout</name>
    <name type="synonym">Salmo namaycush</name>
    <dbReference type="NCBI Taxonomy" id="8040"/>
    <lineage>
        <taxon>Eukaryota</taxon>
        <taxon>Metazoa</taxon>
        <taxon>Chordata</taxon>
        <taxon>Craniata</taxon>
        <taxon>Vertebrata</taxon>
        <taxon>Euteleostomi</taxon>
        <taxon>Actinopterygii</taxon>
        <taxon>Neopterygii</taxon>
        <taxon>Teleostei</taxon>
        <taxon>Protacanthopterygii</taxon>
        <taxon>Salmoniformes</taxon>
        <taxon>Salmonidae</taxon>
        <taxon>Salmoninae</taxon>
        <taxon>Salvelinus</taxon>
    </lineage>
</organism>